<dbReference type="Proteomes" id="UP000827872">
    <property type="component" value="Linkage Group LG14"/>
</dbReference>
<organism evidence="1 2">
    <name type="scientific">Sphaerodactylus townsendi</name>
    <dbReference type="NCBI Taxonomy" id="933632"/>
    <lineage>
        <taxon>Eukaryota</taxon>
        <taxon>Metazoa</taxon>
        <taxon>Chordata</taxon>
        <taxon>Craniata</taxon>
        <taxon>Vertebrata</taxon>
        <taxon>Euteleostomi</taxon>
        <taxon>Lepidosauria</taxon>
        <taxon>Squamata</taxon>
        <taxon>Bifurcata</taxon>
        <taxon>Gekkota</taxon>
        <taxon>Sphaerodactylidae</taxon>
        <taxon>Sphaerodactylus</taxon>
    </lineage>
</organism>
<sequence length="265" mass="28434">MASGSFTPPRPDPNGEDFARSAAEGTRAAKGARKHAPTVPPSELATSSREGERAAGRPEGPPAPKKAKKKTLLGSSTPSKGAAVSGGSQTSSSNPIRAEECWVEQPTNPPAADGHAQVPGPRAGNGEENSSVTREVPAHSQATNSEDLMMWQRAPPAAFAQLLREQIEMALDAREQRTAAIRPNENIPRAITSSVGEAALPHYRDPLALQEEEDEEFSPPSQPLRATRRVEMGLLSMLLRLTLLESYRPLDTWSAPGLWPNFLLL</sequence>
<reference evidence="1" key="1">
    <citation type="submission" date="2021-08" db="EMBL/GenBank/DDBJ databases">
        <title>The first chromosome-level gecko genome reveals the dynamic sex chromosomes of Neotropical dwarf geckos (Sphaerodactylidae: Sphaerodactylus).</title>
        <authorList>
            <person name="Pinto B.J."/>
            <person name="Keating S.E."/>
            <person name="Gamble T."/>
        </authorList>
    </citation>
    <scope>NUCLEOTIDE SEQUENCE</scope>
    <source>
        <strain evidence="1">TG3544</strain>
    </source>
</reference>
<proteinExistence type="predicted"/>
<dbReference type="EMBL" id="CM037627">
    <property type="protein sequence ID" value="KAH7989818.1"/>
    <property type="molecule type" value="Genomic_DNA"/>
</dbReference>
<accession>A0ACB8EC88</accession>
<evidence type="ECO:0000313" key="1">
    <source>
        <dbReference type="EMBL" id="KAH7989818.1"/>
    </source>
</evidence>
<name>A0ACB8EC88_9SAUR</name>
<evidence type="ECO:0000313" key="2">
    <source>
        <dbReference type="Proteomes" id="UP000827872"/>
    </source>
</evidence>
<comment type="caution">
    <text evidence="1">The sequence shown here is derived from an EMBL/GenBank/DDBJ whole genome shotgun (WGS) entry which is preliminary data.</text>
</comment>
<protein>
    <submittedName>
        <fullName evidence="1">Uncharacterized protein</fullName>
    </submittedName>
</protein>
<keyword evidence="2" id="KW-1185">Reference proteome</keyword>
<gene>
    <name evidence="1" type="ORF">K3G42_014686</name>
</gene>